<evidence type="ECO:0000256" key="1">
    <source>
        <dbReference type="SAM" id="MobiDB-lite"/>
    </source>
</evidence>
<dbReference type="AlphaFoldDB" id="A0A1Q5SZJ5"/>
<feature type="compositionally biased region" description="Basic and acidic residues" evidence="1">
    <location>
        <begin position="1"/>
        <end position="10"/>
    </location>
</feature>
<accession>A0A1Q5SZJ5</accession>
<feature type="region of interest" description="Disordered" evidence="1">
    <location>
        <begin position="1"/>
        <end position="33"/>
    </location>
</feature>
<protein>
    <submittedName>
        <fullName evidence="2">Uncharacterized protein</fullName>
    </submittedName>
</protein>
<organism evidence="2 3">
    <name type="scientific">Penicillium subrubescens</name>
    <dbReference type="NCBI Taxonomy" id="1316194"/>
    <lineage>
        <taxon>Eukaryota</taxon>
        <taxon>Fungi</taxon>
        <taxon>Dikarya</taxon>
        <taxon>Ascomycota</taxon>
        <taxon>Pezizomycotina</taxon>
        <taxon>Eurotiomycetes</taxon>
        <taxon>Eurotiomycetidae</taxon>
        <taxon>Eurotiales</taxon>
        <taxon>Aspergillaceae</taxon>
        <taxon>Penicillium</taxon>
    </lineage>
</organism>
<reference evidence="2 3" key="1">
    <citation type="submission" date="2016-10" db="EMBL/GenBank/DDBJ databases">
        <title>Genome sequence of the ascomycete fungus Penicillium subrubescens.</title>
        <authorList>
            <person name="De Vries R.P."/>
            <person name="Peng M."/>
            <person name="Dilokpimol A."/>
            <person name="Hilden K."/>
            <person name="Makela M.R."/>
            <person name="Grigoriev I."/>
            <person name="Riley R."/>
            <person name="Granchi Z."/>
        </authorList>
    </citation>
    <scope>NUCLEOTIDE SEQUENCE [LARGE SCALE GENOMIC DNA]</scope>
    <source>
        <strain evidence="2 3">CBS 132785</strain>
    </source>
</reference>
<comment type="caution">
    <text evidence="2">The sequence shown here is derived from an EMBL/GenBank/DDBJ whole genome shotgun (WGS) entry which is preliminary data.</text>
</comment>
<name>A0A1Q5SZJ5_9EURO</name>
<keyword evidence="3" id="KW-1185">Reference proteome</keyword>
<dbReference type="Proteomes" id="UP000186955">
    <property type="component" value="Unassembled WGS sequence"/>
</dbReference>
<proteinExistence type="predicted"/>
<dbReference type="EMBL" id="MNBE01000725">
    <property type="protein sequence ID" value="OKO93350.1"/>
    <property type="molecule type" value="Genomic_DNA"/>
</dbReference>
<evidence type="ECO:0000313" key="2">
    <source>
        <dbReference type="EMBL" id="OKO93350.1"/>
    </source>
</evidence>
<evidence type="ECO:0000313" key="3">
    <source>
        <dbReference type="Proteomes" id="UP000186955"/>
    </source>
</evidence>
<sequence length="81" mass="8640">MVGSKVEKTSRSPASCTECQRRKQKADVKAEEPELKATDLPALAAKDELRGLGYLADDQNLLFGNAAPTANVSAAFSSAHY</sequence>
<feature type="compositionally biased region" description="Basic and acidic residues" evidence="1">
    <location>
        <begin position="19"/>
        <end position="33"/>
    </location>
</feature>
<gene>
    <name evidence="2" type="ORF">PENSUB_12413</name>
</gene>